<proteinExistence type="predicted"/>
<dbReference type="AlphaFoldDB" id="A0A7S0SHI2"/>
<reference evidence="3" key="1">
    <citation type="submission" date="2021-01" db="EMBL/GenBank/DDBJ databases">
        <authorList>
            <person name="Corre E."/>
            <person name="Pelletier E."/>
            <person name="Niang G."/>
            <person name="Scheremetjew M."/>
            <person name="Finn R."/>
            <person name="Kale V."/>
            <person name="Holt S."/>
            <person name="Cochrane G."/>
            <person name="Meng A."/>
            <person name="Brown T."/>
            <person name="Cohen L."/>
        </authorList>
    </citation>
    <scope>NUCLEOTIDE SEQUENCE</scope>
    <source>
        <strain evidence="3">SL-175</strain>
    </source>
</reference>
<gene>
    <name evidence="3" type="ORF">MANT1106_LOCUS9842</name>
</gene>
<dbReference type="GO" id="GO:0005525">
    <property type="term" value="F:GTP binding"/>
    <property type="evidence" value="ECO:0007669"/>
    <property type="project" value="UniProtKB-KW"/>
</dbReference>
<dbReference type="PANTHER" id="PTHR34784">
    <property type="entry name" value="50S RIBOSOMAL PROTEIN L34"/>
    <property type="match status" value="1"/>
</dbReference>
<evidence type="ECO:0000313" key="3">
    <source>
        <dbReference type="EMBL" id="CAD8707159.1"/>
    </source>
</evidence>
<protein>
    <submittedName>
        <fullName evidence="3">Uncharacterized protein</fullName>
    </submittedName>
</protein>
<sequence length="140" mass="14376">MPFDGGSDATATGLGGPQALGMTQVLFVEVGMGADQHGQDATKAAVRACRNAIEFNSIPSIRAIVPGGYDAMKLHIQIGAPEGAKIDLAKVRAVFPYGNIVDPIDVCVGGLLAKSGIAIPEMGDKNDDFVICVASVTVGY</sequence>
<dbReference type="Gene3D" id="3.30.1330.20">
    <property type="entry name" value="Tubulin/FtsZ, C-terminal domain"/>
    <property type="match status" value="1"/>
</dbReference>
<evidence type="ECO:0000256" key="2">
    <source>
        <dbReference type="ARBA" id="ARBA00023134"/>
    </source>
</evidence>
<dbReference type="EMBL" id="HBFC01016636">
    <property type="protein sequence ID" value="CAD8707159.1"/>
    <property type="molecule type" value="Transcribed_RNA"/>
</dbReference>
<dbReference type="InterPro" id="IPR011719">
    <property type="entry name" value="CHP02058"/>
</dbReference>
<name>A0A7S0SHI2_9CHLO</name>
<organism evidence="3">
    <name type="scientific">Mantoniella antarctica</name>
    <dbReference type="NCBI Taxonomy" id="81844"/>
    <lineage>
        <taxon>Eukaryota</taxon>
        <taxon>Viridiplantae</taxon>
        <taxon>Chlorophyta</taxon>
        <taxon>Mamiellophyceae</taxon>
        <taxon>Mamiellales</taxon>
        <taxon>Mamiellaceae</taxon>
        <taxon>Mantoniella</taxon>
    </lineage>
</organism>
<accession>A0A7S0SHI2</accession>
<dbReference type="NCBIfam" id="TIGR02058">
    <property type="entry name" value="lin0512_fam"/>
    <property type="match status" value="1"/>
</dbReference>
<keyword evidence="2" id="KW-0342">GTP-binding</keyword>
<evidence type="ECO:0000256" key="1">
    <source>
        <dbReference type="ARBA" id="ARBA00022741"/>
    </source>
</evidence>
<keyword evidence="1" id="KW-0547">Nucleotide-binding</keyword>
<dbReference type="InterPro" id="IPR037103">
    <property type="entry name" value="Tubulin/FtsZ-like_C"/>
</dbReference>
<dbReference type="Pfam" id="PF09585">
    <property type="entry name" value="Lin0512_fam"/>
    <property type="match status" value="1"/>
</dbReference>
<dbReference type="PANTHER" id="PTHR34784:SF1">
    <property type="entry name" value="50S RIBOSOMAL PROTEIN L34"/>
    <property type="match status" value="1"/>
</dbReference>